<protein>
    <recommendedName>
        <fullName evidence="10">Cupin type-1 domain-containing protein</fullName>
    </recommendedName>
</protein>
<evidence type="ECO:0000256" key="3">
    <source>
        <dbReference type="ARBA" id="ARBA00022523"/>
    </source>
</evidence>
<feature type="binding site" evidence="7">
    <location>
        <position position="282"/>
    </location>
    <ligand>
        <name>oxalate</name>
        <dbReference type="ChEBI" id="CHEBI:30623"/>
    </ligand>
</feature>
<gene>
    <name evidence="11" type="ORF">AXG93_1953s1400</name>
</gene>
<dbReference type="Proteomes" id="UP000077202">
    <property type="component" value="Unassembled WGS sequence"/>
</dbReference>
<evidence type="ECO:0000313" key="12">
    <source>
        <dbReference type="Proteomes" id="UP000077202"/>
    </source>
</evidence>
<sequence length="386" mass="40948">MGSKVVIVAMLLVVFSIGIKASDPELTRDYSAPTGIDGNYFKSTVLKGVPTASAKFATVTGLNQNNFPALVGLGVSSALLQFPPGSINPVHYHPRASELFYVIQGCLEVGLVDTMNKLFTATICEGESFVFPKAMTHFQVNKGNVIAKGIVAFSSSNPGTSRLPNVLFKSGIADEPLMKSFGVAKSFVMASRIAFASLFMVVFAIGVKASDPELTSDYTAPLAGIDGTYFKSTVLKGVPVTSARFATVTGLNQNNFPALVGLGVSSALLQFPPGSINPVHYHPRASEVFYVLQGCLDVGFVDTMNKLFTATICEGESFVFPKAMTHFQINRGLVTAKGIVAFSSSNPGTSRLPNVLFKSGIPDDVLMQSFGAGKLTINLLKFGIVN</sequence>
<evidence type="ECO:0000256" key="2">
    <source>
        <dbReference type="ARBA" id="ARBA00007456"/>
    </source>
</evidence>
<dbReference type="AlphaFoldDB" id="A0A176VQJ5"/>
<accession>A0A176VQJ5</accession>
<feature type="binding site" evidence="8">
    <location>
        <position position="282"/>
    </location>
    <ligand>
        <name>Mn(2+)</name>
        <dbReference type="ChEBI" id="CHEBI:29035"/>
    </ligand>
</feature>
<keyword evidence="6 7" id="KW-0464">Manganese</keyword>
<dbReference type="Pfam" id="PF00190">
    <property type="entry name" value="Cupin_1"/>
    <property type="match status" value="2"/>
</dbReference>
<dbReference type="SMART" id="SM00835">
    <property type="entry name" value="Cupin_1"/>
    <property type="match status" value="2"/>
</dbReference>
<dbReference type="InterPro" id="IPR014710">
    <property type="entry name" value="RmlC-like_jellyroll"/>
</dbReference>
<feature type="binding site" evidence="7">
    <location>
        <position position="287"/>
    </location>
    <ligand>
        <name>oxalate</name>
        <dbReference type="ChEBI" id="CHEBI:30623"/>
    </ligand>
</feature>
<evidence type="ECO:0000259" key="10">
    <source>
        <dbReference type="SMART" id="SM00835"/>
    </source>
</evidence>
<evidence type="ECO:0000256" key="8">
    <source>
        <dbReference type="PIRSR" id="PIRSR601929-2"/>
    </source>
</evidence>
<feature type="binding site" evidence="8">
    <location>
        <position position="280"/>
    </location>
    <ligand>
        <name>Mn(2+)</name>
        <dbReference type="ChEBI" id="CHEBI:29035"/>
    </ligand>
</feature>
<feature type="domain" description="Cupin type-1" evidence="10">
    <location>
        <begin position="232"/>
        <end position="378"/>
    </location>
</feature>
<dbReference type="InterPro" id="IPR001929">
    <property type="entry name" value="Germin"/>
</dbReference>
<dbReference type="EMBL" id="LVLJ01002920">
    <property type="protein sequence ID" value="OAE23180.1"/>
    <property type="molecule type" value="Genomic_DNA"/>
</dbReference>
<keyword evidence="9" id="KW-0732">Signal</keyword>
<comment type="similarity">
    <text evidence="2">Belongs to the germin family.</text>
</comment>
<evidence type="ECO:0000256" key="9">
    <source>
        <dbReference type="SAM" id="SignalP"/>
    </source>
</evidence>
<evidence type="ECO:0000256" key="5">
    <source>
        <dbReference type="ARBA" id="ARBA00022723"/>
    </source>
</evidence>
<feature type="binding site" evidence="8">
    <location>
        <position position="326"/>
    </location>
    <ligand>
        <name>Mn(2+)</name>
        <dbReference type="ChEBI" id="CHEBI:29035"/>
    </ligand>
</feature>
<evidence type="ECO:0000256" key="1">
    <source>
        <dbReference type="ARBA" id="ARBA00004271"/>
    </source>
</evidence>
<keyword evidence="12" id="KW-1185">Reference proteome</keyword>
<evidence type="ECO:0000256" key="4">
    <source>
        <dbReference type="ARBA" id="ARBA00022525"/>
    </source>
</evidence>
<dbReference type="InterPro" id="IPR006045">
    <property type="entry name" value="Cupin_1"/>
</dbReference>
<evidence type="ECO:0000256" key="7">
    <source>
        <dbReference type="PIRSR" id="PIRSR601929-1"/>
    </source>
</evidence>
<dbReference type="SMR" id="A0A176VQJ5"/>
<evidence type="ECO:0000313" key="11">
    <source>
        <dbReference type="EMBL" id="OAE23180.1"/>
    </source>
</evidence>
<feature type="signal peptide" evidence="9">
    <location>
        <begin position="1"/>
        <end position="21"/>
    </location>
</feature>
<dbReference type="PANTHER" id="PTHR31238">
    <property type="entry name" value="GERMIN-LIKE PROTEIN SUBFAMILY 3 MEMBER 3"/>
    <property type="match status" value="1"/>
</dbReference>
<comment type="caution">
    <text evidence="11">The sequence shown here is derived from an EMBL/GenBank/DDBJ whole genome shotgun (WGS) entry which is preliminary data.</text>
</comment>
<dbReference type="CDD" id="cd02241">
    <property type="entry name" value="cupin_OxOx"/>
    <property type="match status" value="2"/>
</dbReference>
<dbReference type="PRINTS" id="PR00325">
    <property type="entry name" value="GERMIN"/>
</dbReference>
<comment type="subcellular location">
    <subcellularLocation>
        <location evidence="1">Secreted</location>
        <location evidence="1">Extracellular space</location>
        <location evidence="1">Apoplast</location>
    </subcellularLocation>
</comment>
<dbReference type="GO" id="GO:0048046">
    <property type="term" value="C:apoplast"/>
    <property type="evidence" value="ECO:0007669"/>
    <property type="project" value="UniProtKB-SubCell"/>
</dbReference>
<proteinExistence type="inferred from homology"/>
<keyword evidence="4" id="KW-0964">Secreted</keyword>
<dbReference type="GO" id="GO:0030145">
    <property type="term" value="F:manganese ion binding"/>
    <property type="evidence" value="ECO:0007669"/>
    <property type="project" value="InterPro"/>
</dbReference>
<keyword evidence="3" id="KW-0052">Apoplast</keyword>
<dbReference type="Gene3D" id="2.60.120.10">
    <property type="entry name" value="Jelly Rolls"/>
    <property type="match status" value="2"/>
</dbReference>
<keyword evidence="5 7" id="KW-0479">Metal-binding</keyword>
<feature type="chain" id="PRO_5008051960" description="Cupin type-1 domain-containing protein" evidence="9">
    <location>
        <begin position="22"/>
        <end position="386"/>
    </location>
</feature>
<feature type="binding site" evidence="8">
    <location>
        <position position="287"/>
    </location>
    <ligand>
        <name>Mn(2+)</name>
        <dbReference type="ChEBI" id="CHEBI:29035"/>
    </ligand>
</feature>
<dbReference type="InterPro" id="IPR011051">
    <property type="entry name" value="RmlC_Cupin_sf"/>
</dbReference>
<name>A0A176VQJ5_MARPO</name>
<reference evidence="11" key="1">
    <citation type="submission" date="2016-03" db="EMBL/GenBank/DDBJ databases">
        <title>Mechanisms controlling the formation of the plant cell surface in tip-growing cells are functionally conserved among land plants.</title>
        <authorList>
            <person name="Honkanen S."/>
            <person name="Jones V.A."/>
            <person name="Morieri G."/>
            <person name="Champion C."/>
            <person name="Hetherington A.J."/>
            <person name="Kelly S."/>
            <person name="Saint-Marcoux D."/>
            <person name="Proust H."/>
            <person name="Prescott H."/>
            <person name="Dolan L."/>
        </authorList>
    </citation>
    <scope>NUCLEOTIDE SEQUENCE [LARGE SCALE GENOMIC DNA]</scope>
    <source>
        <tissue evidence="11">Whole gametophyte</tissue>
    </source>
</reference>
<feature type="binding site" evidence="7">
    <location>
        <position position="277"/>
    </location>
    <ligand>
        <name>oxalate</name>
        <dbReference type="ChEBI" id="CHEBI:30623"/>
    </ligand>
</feature>
<feature type="domain" description="Cupin type-1" evidence="10">
    <location>
        <begin position="43"/>
        <end position="189"/>
    </location>
</feature>
<evidence type="ECO:0000256" key="6">
    <source>
        <dbReference type="ARBA" id="ARBA00023211"/>
    </source>
</evidence>
<dbReference type="SUPFAM" id="SSF51182">
    <property type="entry name" value="RmlC-like cupins"/>
    <property type="match status" value="2"/>
</dbReference>
<organism evidence="11 12">
    <name type="scientific">Marchantia polymorpha subsp. ruderalis</name>
    <dbReference type="NCBI Taxonomy" id="1480154"/>
    <lineage>
        <taxon>Eukaryota</taxon>
        <taxon>Viridiplantae</taxon>
        <taxon>Streptophyta</taxon>
        <taxon>Embryophyta</taxon>
        <taxon>Marchantiophyta</taxon>
        <taxon>Marchantiopsida</taxon>
        <taxon>Marchantiidae</taxon>
        <taxon>Marchantiales</taxon>
        <taxon>Marchantiaceae</taxon>
        <taxon>Marchantia</taxon>
    </lineage>
</organism>